<feature type="region of interest" description="Disordered" evidence="1">
    <location>
        <begin position="284"/>
        <end position="310"/>
    </location>
</feature>
<protein>
    <submittedName>
        <fullName evidence="2">Uncharacterized protein</fullName>
    </submittedName>
</protein>
<dbReference type="EMBL" id="GL883109">
    <property type="protein sequence ID" value="EGG06232.1"/>
    <property type="molecule type" value="Genomic_DNA"/>
</dbReference>
<reference evidence="3" key="1">
    <citation type="journal article" date="2011" name="Proc. Natl. Acad. Sci. U.S.A.">
        <title>Obligate biotrophy features unraveled by the genomic analysis of rust fungi.</title>
        <authorList>
            <person name="Duplessis S."/>
            <person name="Cuomo C.A."/>
            <person name="Lin Y.-C."/>
            <person name="Aerts A."/>
            <person name="Tisserant E."/>
            <person name="Veneault-Fourrey C."/>
            <person name="Joly D.L."/>
            <person name="Hacquard S."/>
            <person name="Amselem J."/>
            <person name="Cantarel B.L."/>
            <person name="Chiu R."/>
            <person name="Coutinho P.M."/>
            <person name="Feau N."/>
            <person name="Field M."/>
            <person name="Frey P."/>
            <person name="Gelhaye E."/>
            <person name="Goldberg J."/>
            <person name="Grabherr M.G."/>
            <person name="Kodira C.D."/>
            <person name="Kohler A."/>
            <person name="Kuees U."/>
            <person name="Lindquist E.A."/>
            <person name="Lucas S.M."/>
            <person name="Mago R."/>
            <person name="Mauceli E."/>
            <person name="Morin E."/>
            <person name="Murat C."/>
            <person name="Pangilinan J.L."/>
            <person name="Park R."/>
            <person name="Pearson M."/>
            <person name="Quesneville H."/>
            <person name="Rouhier N."/>
            <person name="Sakthikumar S."/>
            <person name="Salamov A.A."/>
            <person name="Schmutz J."/>
            <person name="Selles B."/>
            <person name="Shapiro H."/>
            <person name="Tanguay P."/>
            <person name="Tuskan G.A."/>
            <person name="Henrissat B."/>
            <person name="Van de Peer Y."/>
            <person name="Rouze P."/>
            <person name="Ellis J.G."/>
            <person name="Dodds P.N."/>
            <person name="Schein J.E."/>
            <person name="Zhong S."/>
            <person name="Hamelin R.C."/>
            <person name="Grigoriev I.V."/>
            <person name="Szabo L.J."/>
            <person name="Martin F."/>
        </authorList>
    </citation>
    <scope>NUCLEOTIDE SEQUENCE [LARGE SCALE GENOMIC DNA]</scope>
    <source>
        <strain evidence="3">98AG31 / pathotype 3-4-7</strain>
    </source>
</reference>
<feature type="region of interest" description="Disordered" evidence="1">
    <location>
        <begin position="40"/>
        <end position="61"/>
    </location>
</feature>
<dbReference type="KEGG" id="mlr:MELLADRAFT_106932"/>
<evidence type="ECO:0000313" key="2">
    <source>
        <dbReference type="EMBL" id="EGG06232.1"/>
    </source>
</evidence>
<proteinExistence type="predicted"/>
<name>F4RN40_MELLP</name>
<dbReference type="VEuPathDB" id="FungiDB:MELLADRAFT_106932"/>
<dbReference type="Proteomes" id="UP000001072">
    <property type="component" value="Unassembled WGS sequence"/>
</dbReference>
<gene>
    <name evidence="2" type="ORF">MELLADRAFT_106932</name>
</gene>
<dbReference type="InParanoid" id="F4RN40"/>
<evidence type="ECO:0000256" key="1">
    <source>
        <dbReference type="SAM" id="MobiDB-lite"/>
    </source>
</evidence>
<dbReference type="GeneID" id="18923039"/>
<dbReference type="HOGENOM" id="CLU_698458_0_0_1"/>
<organism evidence="3">
    <name type="scientific">Melampsora larici-populina (strain 98AG31 / pathotype 3-4-7)</name>
    <name type="common">Poplar leaf rust fungus</name>
    <dbReference type="NCBI Taxonomy" id="747676"/>
    <lineage>
        <taxon>Eukaryota</taxon>
        <taxon>Fungi</taxon>
        <taxon>Dikarya</taxon>
        <taxon>Basidiomycota</taxon>
        <taxon>Pucciniomycotina</taxon>
        <taxon>Pucciniomycetes</taxon>
        <taxon>Pucciniales</taxon>
        <taxon>Melampsoraceae</taxon>
        <taxon>Melampsora</taxon>
    </lineage>
</organism>
<dbReference type="RefSeq" id="XP_007410470.1">
    <property type="nucleotide sequence ID" value="XM_007410408.1"/>
</dbReference>
<keyword evidence="3" id="KW-1185">Reference proteome</keyword>
<sequence length="395" mass="43796">MTSDSQDNQSIEIDVEDLQPVLIKAIIDVFIAKQTVRLQKRPRNASDAPKHPGWDQISSKSKKNNKIDATFAVEINRLTFTKFKTQLAEVANRFQPFLSSRLLTGPEANDITWDIRFRHNRKNWTIIPLEDESRWTEAYELLKKNDNSKMDVEAHVLMDNPRVAARDEATKSSLSSTLSGGNQTFQATAAYQPGLLPVEPIGPIQVEVAHLRDKYHKKTARGDGCEFTSSLGKLPLSHLRLTTWAEANINGDDEVDDEHPPKTELFSMTNASALFPPVRGETIRATPPSASTSTTAITTNRHAGPFDASDSGVITPPFEDFISRAKIDLNSVGGSKIKALGFTTWRAFEVIEGSMTSEILKNEGLDLGTRSGLLNTAKVYRQHYHDKAATGHNTT</sequence>
<dbReference type="AlphaFoldDB" id="F4RN40"/>
<feature type="compositionally biased region" description="Low complexity" evidence="1">
    <location>
        <begin position="284"/>
        <end position="299"/>
    </location>
</feature>
<accession>F4RN40</accession>
<evidence type="ECO:0000313" key="3">
    <source>
        <dbReference type="Proteomes" id="UP000001072"/>
    </source>
</evidence>